<gene>
    <name evidence="7 8" type="primary">rplR</name>
    <name evidence="8" type="ORF">NRE15_07955</name>
</gene>
<sequence length="121" mass="13409">MTIVITKPDKNKLRLKRHQRVRNKISGTAERPRLNVFRSNTHIYAQLIDDVAGVTLASASSNEASIEKGTKVEQATAVGKLVAERAIEKGYKVVIFDRGGYVYHGRVQALADSARENGLEF</sequence>
<evidence type="ECO:0000256" key="1">
    <source>
        <dbReference type="ARBA" id="ARBA00007116"/>
    </source>
</evidence>
<comment type="similarity">
    <text evidence="1 7">Belongs to the universal ribosomal protein uL18 family.</text>
</comment>
<keyword evidence="3 7" id="KW-0694">RNA-binding</keyword>
<dbReference type="Proteomes" id="UP001315967">
    <property type="component" value="Chromosome"/>
</dbReference>
<keyword evidence="2 7" id="KW-0699">rRNA-binding</keyword>
<protein>
    <recommendedName>
        <fullName evidence="6 7">Large ribosomal subunit protein uL18</fullName>
    </recommendedName>
</protein>
<dbReference type="GO" id="GO:0005840">
    <property type="term" value="C:ribosome"/>
    <property type="evidence" value="ECO:0007669"/>
    <property type="project" value="UniProtKB-KW"/>
</dbReference>
<dbReference type="InterPro" id="IPR057268">
    <property type="entry name" value="Ribosomal_L18"/>
</dbReference>
<evidence type="ECO:0000313" key="9">
    <source>
        <dbReference type="Proteomes" id="UP001315967"/>
    </source>
</evidence>
<evidence type="ECO:0000313" key="8">
    <source>
        <dbReference type="EMBL" id="UUX32854.1"/>
    </source>
</evidence>
<dbReference type="SUPFAM" id="SSF53137">
    <property type="entry name" value="Translational machinery components"/>
    <property type="match status" value="1"/>
</dbReference>
<dbReference type="CDD" id="cd00432">
    <property type="entry name" value="Ribosomal_L18_L5e"/>
    <property type="match status" value="1"/>
</dbReference>
<keyword evidence="5 7" id="KW-0687">Ribonucleoprotein</keyword>
<comment type="function">
    <text evidence="7">This is one of the proteins that bind and probably mediate the attachment of the 5S RNA into the large ribosomal subunit, where it forms part of the central protuberance.</text>
</comment>
<evidence type="ECO:0000256" key="6">
    <source>
        <dbReference type="ARBA" id="ARBA00035197"/>
    </source>
</evidence>
<organism evidence="8 9">
    <name type="scientific">Fundicoccus culcitae</name>
    <dbReference type="NCBI Taxonomy" id="2969821"/>
    <lineage>
        <taxon>Bacteria</taxon>
        <taxon>Bacillati</taxon>
        <taxon>Bacillota</taxon>
        <taxon>Bacilli</taxon>
        <taxon>Lactobacillales</taxon>
        <taxon>Aerococcaceae</taxon>
        <taxon>Fundicoccus</taxon>
    </lineage>
</organism>
<dbReference type="InterPro" id="IPR005484">
    <property type="entry name" value="Ribosomal_uL18_bac/plant/anim"/>
</dbReference>
<dbReference type="Gene3D" id="3.30.420.100">
    <property type="match status" value="1"/>
</dbReference>
<dbReference type="PANTHER" id="PTHR12899:SF3">
    <property type="entry name" value="LARGE RIBOSOMAL SUBUNIT PROTEIN UL18M"/>
    <property type="match status" value="1"/>
</dbReference>
<evidence type="ECO:0000256" key="3">
    <source>
        <dbReference type="ARBA" id="ARBA00022884"/>
    </source>
</evidence>
<dbReference type="NCBIfam" id="TIGR00060">
    <property type="entry name" value="L18_bact"/>
    <property type="match status" value="1"/>
</dbReference>
<dbReference type="EMBL" id="CP102453">
    <property type="protein sequence ID" value="UUX32854.1"/>
    <property type="molecule type" value="Genomic_DNA"/>
</dbReference>
<accession>A0ABY5P2I4</accession>
<dbReference type="PANTHER" id="PTHR12899">
    <property type="entry name" value="39S RIBOSOMAL PROTEIN L18, MITOCHONDRIAL"/>
    <property type="match status" value="1"/>
</dbReference>
<reference evidence="8 9" key="1">
    <citation type="submission" date="2022-08" db="EMBL/GenBank/DDBJ databases">
        <title>Aerococcaceae sp. nov isolated from spoiled eye mask.</title>
        <authorList>
            <person name="Zhou G."/>
            <person name="Xie X.-B."/>
            <person name="Shi Q.-S."/>
            <person name="Wang Y.-S."/>
            <person name="Wen X."/>
            <person name="Peng H."/>
            <person name="Yang X.-J."/>
            <person name="Tao H.-B."/>
            <person name="Huang X.-M."/>
        </authorList>
    </citation>
    <scope>NUCLEOTIDE SEQUENCE [LARGE SCALE GENOMIC DNA]</scope>
    <source>
        <strain evidence="9">DM20194951</strain>
    </source>
</reference>
<comment type="subunit">
    <text evidence="7">Part of the 50S ribosomal subunit; part of the 5S rRNA/L5/L18/L25 subcomplex. Contacts the 5S and 23S rRNAs.</text>
</comment>
<keyword evidence="4 7" id="KW-0689">Ribosomal protein</keyword>
<keyword evidence="9" id="KW-1185">Reference proteome</keyword>
<dbReference type="Pfam" id="PF00861">
    <property type="entry name" value="Ribosomal_L18p"/>
    <property type="match status" value="1"/>
</dbReference>
<evidence type="ECO:0000256" key="5">
    <source>
        <dbReference type="ARBA" id="ARBA00023274"/>
    </source>
</evidence>
<evidence type="ECO:0000256" key="2">
    <source>
        <dbReference type="ARBA" id="ARBA00022730"/>
    </source>
</evidence>
<evidence type="ECO:0000256" key="4">
    <source>
        <dbReference type="ARBA" id="ARBA00022980"/>
    </source>
</evidence>
<proteinExistence type="inferred from homology"/>
<evidence type="ECO:0000256" key="7">
    <source>
        <dbReference type="HAMAP-Rule" id="MF_01337"/>
    </source>
</evidence>
<dbReference type="HAMAP" id="MF_01337_B">
    <property type="entry name" value="Ribosomal_uL18_B"/>
    <property type="match status" value="1"/>
</dbReference>
<dbReference type="InterPro" id="IPR004389">
    <property type="entry name" value="Ribosomal_uL18_bac-type"/>
</dbReference>
<name>A0ABY5P2I4_9LACT</name>